<keyword evidence="2" id="KW-0378">Hydrolase</keyword>
<dbReference type="RefSeq" id="WP_323329935.1">
    <property type="nucleotide sequence ID" value="NZ_JAYFSI010000005.1"/>
</dbReference>
<dbReference type="InterPro" id="IPR029058">
    <property type="entry name" value="AB_hydrolase_fold"/>
</dbReference>
<dbReference type="Pfam" id="PF08386">
    <property type="entry name" value="Abhydrolase_4"/>
    <property type="match status" value="1"/>
</dbReference>
<evidence type="ECO:0000259" key="1">
    <source>
        <dbReference type="Pfam" id="PF08386"/>
    </source>
</evidence>
<sequence length="216" mass="22569">MTLAEAIRWAPAEGVPVRGTVVLLPGRGEHPALYARLGTRLAFDGYRVTVPEADLPVKVSAGPGPVVLLGHDTGAVRALALAAHLPVDAVIASGLPLGGSTGWDDELDARTACPVHRALLDADDRFARGELHTPVTGPLAEPEVPVLVLHGEADKVAGPDAARAYAAKLPKSRFVLVGGGRHDVLNDVDHRSVAAEIVQFLEWRRAGTGTPALVRG</sequence>
<organism evidence="2 3">
    <name type="scientific">Amycolatopsis heterodermiae</name>
    <dbReference type="NCBI Taxonomy" id="3110235"/>
    <lineage>
        <taxon>Bacteria</taxon>
        <taxon>Bacillati</taxon>
        <taxon>Actinomycetota</taxon>
        <taxon>Actinomycetes</taxon>
        <taxon>Pseudonocardiales</taxon>
        <taxon>Pseudonocardiaceae</taxon>
        <taxon>Amycolatopsis</taxon>
    </lineage>
</organism>
<evidence type="ECO:0000313" key="3">
    <source>
        <dbReference type="Proteomes" id="UP001304298"/>
    </source>
</evidence>
<keyword evidence="3" id="KW-1185">Reference proteome</keyword>
<name>A0ABU5R885_9PSEU</name>
<proteinExistence type="predicted"/>
<gene>
    <name evidence="2" type="ORF">VA596_23140</name>
</gene>
<comment type="caution">
    <text evidence="2">The sequence shown here is derived from an EMBL/GenBank/DDBJ whole genome shotgun (WGS) entry which is preliminary data.</text>
</comment>
<dbReference type="InterPro" id="IPR013595">
    <property type="entry name" value="Pept_S33_TAP-like_C"/>
</dbReference>
<dbReference type="SUPFAM" id="SSF53474">
    <property type="entry name" value="alpha/beta-Hydrolases"/>
    <property type="match status" value="1"/>
</dbReference>
<dbReference type="GO" id="GO:0016787">
    <property type="term" value="F:hydrolase activity"/>
    <property type="evidence" value="ECO:0007669"/>
    <property type="project" value="UniProtKB-KW"/>
</dbReference>
<protein>
    <submittedName>
        <fullName evidence="2">Alpha/beta hydrolase</fullName>
    </submittedName>
</protein>
<dbReference type="Proteomes" id="UP001304298">
    <property type="component" value="Unassembled WGS sequence"/>
</dbReference>
<accession>A0ABU5R885</accession>
<reference evidence="2 3" key="1">
    <citation type="submission" date="2023-12" db="EMBL/GenBank/DDBJ databases">
        <title>Amycolatopsis sp. V23-08.</title>
        <authorList>
            <person name="Somphong A."/>
        </authorList>
    </citation>
    <scope>NUCLEOTIDE SEQUENCE [LARGE SCALE GENOMIC DNA]</scope>
    <source>
        <strain evidence="2 3">V23-08</strain>
    </source>
</reference>
<dbReference type="EMBL" id="JAYFSI010000005">
    <property type="protein sequence ID" value="MEA5362453.1"/>
    <property type="molecule type" value="Genomic_DNA"/>
</dbReference>
<feature type="domain" description="Peptidase S33 tripeptidyl aminopeptidase-like C-terminal" evidence="1">
    <location>
        <begin position="140"/>
        <end position="202"/>
    </location>
</feature>
<evidence type="ECO:0000313" key="2">
    <source>
        <dbReference type="EMBL" id="MEA5362453.1"/>
    </source>
</evidence>
<dbReference type="Gene3D" id="3.40.50.1820">
    <property type="entry name" value="alpha/beta hydrolase"/>
    <property type="match status" value="1"/>
</dbReference>